<feature type="compositionally biased region" description="Polar residues" evidence="1">
    <location>
        <begin position="194"/>
        <end position="204"/>
    </location>
</feature>
<feature type="compositionally biased region" description="Pro residues" evidence="1">
    <location>
        <begin position="128"/>
        <end position="137"/>
    </location>
</feature>
<dbReference type="InterPro" id="IPR018648">
    <property type="entry name" value="DUF2076"/>
</dbReference>
<evidence type="ECO:0000313" key="2">
    <source>
        <dbReference type="EMBL" id="MFC5292895.1"/>
    </source>
</evidence>
<reference evidence="3" key="1">
    <citation type="journal article" date="2019" name="Int. J. Syst. Evol. Microbiol.">
        <title>The Global Catalogue of Microorganisms (GCM) 10K type strain sequencing project: providing services to taxonomists for standard genome sequencing and annotation.</title>
        <authorList>
            <consortium name="The Broad Institute Genomics Platform"/>
            <consortium name="The Broad Institute Genome Sequencing Center for Infectious Disease"/>
            <person name="Wu L."/>
            <person name="Ma J."/>
        </authorList>
    </citation>
    <scope>NUCLEOTIDE SEQUENCE [LARGE SCALE GENOMIC DNA]</scope>
    <source>
        <strain evidence="3">CGMCC 1.15643</strain>
    </source>
</reference>
<dbReference type="EMBL" id="JBHSLI010000002">
    <property type="protein sequence ID" value="MFC5292895.1"/>
    <property type="molecule type" value="Genomic_DNA"/>
</dbReference>
<feature type="compositionally biased region" description="Acidic residues" evidence="1">
    <location>
        <begin position="239"/>
        <end position="257"/>
    </location>
</feature>
<feature type="region of interest" description="Disordered" evidence="1">
    <location>
        <begin position="194"/>
        <end position="257"/>
    </location>
</feature>
<comment type="caution">
    <text evidence="2">The sequence shown here is derived from an EMBL/GenBank/DDBJ whole genome shotgun (WGS) entry which is preliminary data.</text>
</comment>
<gene>
    <name evidence="2" type="ORF">ACFPK2_07815</name>
</gene>
<feature type="region of interest" description="Disordered" evidence="1">
    <location>
        <begin position="76"/>
        <end position="151"/>
    </location>
</feature>
<sequence length="257" mass="26486">MTPQERDVIAGIFDRLRQAANQPRDPEAEAFIAERLREQPYAPYAMAQTVYVQEQALTNLHQQVESLQAQLRELQNRASEAPPASGGFLSGIFGGAPAQTRTGSVPPVPPRPEGAPSAAWTNIQGGPPDQPPPPQPGPWSSQPAQAQGAGGGFMASALTTAAGVAGGMMLGNVLSRAFGGSGASGATNSLASSVDTFGSGTKAQQAAYDKGASDQAAADRGADDQARDNHQDASFDQAGYDDADYDDGGAADDDSWV</sequence>
<name>A0ABW0F4Z0_9HYPH</name>
<dbReference type="Pfam" id="PF09849">
    <property type="entry name" value="DUF2076"/>
    <property type="match status" value="1"/>
</dbReference>
<evidence type="ECO:0000313" key="3">
    <source>
        <dbReference type="Proteomes" id="UP001595976"/>
    </source>
</evidence>
<protein>
    <submittedName>
        <fullName evidence="2">DUF2076 domain-containing protein</fullName>
    </submittedName>
</protein>
<accession>A0ABW0F4Z0</accession>
<proteinExistence type="predicted"/>
<keyword evidence="3" id="KW-1185">Reference proteome</keyword>
<feature type="compositionally biased region" description="Low complexity" evidence="1">
    <location>
        <begin position="138"/>
        <end position="147"/>
    </location>
</feature>
<feature type="compositionally biased region" description="Basic and acidic residues" evidence="1">
    <location>
        <begin position="220"/>
        <end position="233"/>
    </location>
</feature>
<dbReference type="Proteomes" id="UP001595976">
    <property type="component" value="Unassembled WGS sequence"/>
</dbReference>
<organism evidence="2 3">
    <name type="scientific">Bosea minatitlanensis</name>
    <dbReference type="NCBI Taxonomy" id="128782"/>
    <lineage>
        <taxon>Bacteria</taxon>
        <taxon>Pseudomonadati</taxon>
        <taxon>Pseudomonadota</taxon>
        <taxon>Alphaproteobacteria</taxon>
        <taxon>Hyphomicrobiales</taxon>
        <taxon>Boseaceae</taxon>
        <taxon>Bosea</taxon>
    </lineage>
</organism>
<dbReference type="RefSeq" id="WP_158448134.1">
    <property type="nucleotide sequence ID" value="NZ_JBHSLI010000002.1"/>
</dbReference>
<evidence type="ECO:0000256" key="1">
    <source>
        <dbReference type="SAM" id="MobiDB-lite"/>
    </source>
</evidence>